<evidence type="ECO:0000313" key="4">
    <source>
        <dbReference type="Proteomes" id="UP000824120"/>
    </source>
</evidence>
<dbReference type="Proteomes" id="UP000824120">
    <property type="component" value="Chromosome 10"/>
</dbReference>
<evidence type="ECO:0000259" key="2">
    <source>
        <dbReference type="Pfam" id="PF24924"/>
    </source>
</evidence>
<dbReference type="InterPro" id="IPR056647">
    <property type="entry name" value="DUF7745"/>
</dbReference>
<keyword evidence="4" id="KW-1185">Reference proteome</keyword>
<feature type="compositionally biased region" description="Basic and acidic residues" evidence="1">
    <location>
        <begin position="221"/>
        <end position="234"/>
    </location>
</feature>
<dbReference type="AlphaFoldDB" id="A0A9J5WWJ7"/>
<feature type="region of interest" description="Disordered" evidence="1">
    <location>
        <begin position="221"/>
        <end position="261"/>
    </location>
</feature>
<feature type="domain" description="DUF7745" evidence="2">
    <location>
        <begin position="31"/>
        <end position="102"/>
    </location>
</feature>
<gene>
    <name evidence="3" type="ORF">H5410_050079</name>
</gene>
<reference evidence="3 4" key="1">
    <citation type="submission" date="2020-09" db="EMBL/GenBank/DDBJ databases">
        <title>De no assembly of potato wild relative species, Solanum commersonii.</title>
        <authorList>
            <person name="Cho K."/>
        </authorList>
    </citation>
    <scope>NUCLEOTIDE SEQUENCE [LARGE SCALE GENOMIC DNA]</scope>
    <source>
        <strain evidence="3">LZ3.2</strain>
        <tissue evidence="3">Leaf</tissue>
    </source>
</reference>
<comment type="caution">
    <text evidence="3">The sequence shown here is derived from an EMBL/GenBank/DDBJ whole genome shotgun (WGS) entry which is preliminary data.</text>
</comment>
<feature type="compositionally biased region" description="Acidic residues" evidence="1">
    <location>
        <begin position="235"/>
        <end position="255"/>
    </location>
</feature>
<dbReference type="OrthoDB" id="1327613at2759"/>
<dbReference type="PANTHER" id="PTHR48154">
    <property type="entry name" value="PROTEIN, PUTATIVE-RELATED"/>
    <property type="match status" value="1"/>
</dbReference>
<evidence type="ECO:0000313" key="3">
    <source>
        <dbReference type="EMBL" id="KAG5579452.1"/>
    </source>
</evidence>
<sequence length="282" mass="33239">MLTQKININQNLLNIKMVISVPHILQNWWRNIHRIHGAEIREHLGALLSLLGKQGDKIFITQLMGIWDPSTITFKFLDFEITPTLEEFSSLIELSIRERLPIIPSTICPGDFLSLLKLHIFSSLRFVDGEKVKLDYLFQIFGCLEVSLERIRNLQVEWKYIVDLNMGEESWCTPEYYVWRTSITNELIGLWVRESAFPRMRFTTSMYNQIIPRSIDYLIQDPKEDSKEDPKKDPEEDSEEDPEEDLEKDPEEEVSETNYNIYNPRDEWVIYMSPKHGPEESP</sequence>
<organism evidence="3 4">
    <name type="scientific">Solanum commersonii</name>
    <name type="common">Commerson's wild potato</name>
    <name type="synonym">Commerson's nightshade</name>
    <dbReference type="NCBI Taxonomy" id="4109"/>
    <lineage>
        <taxon>Eukaryota</taxon>
        <taxon>Viridiplantae</taxon>
        <taxon>Streptophyta</taxon>
        <taxon>Embryophyta</taxon>
        <taxon>Tracheophyta</taxon>
        <taxon>Spermatophyta</taxon>
        <taxon>Magnoliopsida</taxon>
        <taxon>eudicotyledons</taxon>
        <taxon>Gunneridae</taxon>
        <taxon>Pentapetalae</taxon>
        <taxon>asterids</taxon>
        <taxon>lamiids</taxon>
        <taxon>Solanales</taxon>
        <taxon>Solanaceae</taxon>
        <taxon>Solanoideae</taxon>
        <taxon>Solaneae</taxon>
        <taxon>Solanum</taxon>
    </lineage>
</organism>
<dbReference type="EMBL" id="JACXVP010000010">
    <property type="protein sequence ID" value="KAG5579452.1"/>
    <property type="molecule type" value="Genomic_DNA"/>
</dbReference>
<name>A0A9J5WWJ7_SOLCO</name>
<dbReference type="PANTHER" id="PTHR48154:SF1">
    <property type="entry name" value="PROTEIN, PUTATIVE-RELATED"/>
    <property type="match status" value="1"/>
</dbReference>
<dbReference type="Pfam" id="PF24924">
    <property type="entry name" value="DUF7745"/>
    <property type="match status" value="1"/>
</dbReference>
<proteinExistence type="predicted"/>
<evidence type="ECO:0000256" key="1">
    <source>
        <dbReference type="SAM" id="MobiDB-lite"/>
    </source>
</evidence>
<protein>
    <recommendedName>
        <fullName evidence="2">DUF7745 domain-containing protein</fullName>
    </recommendedName>
</protein>
<accession>A0A9J5WWJ7</accession>